<dbReference type="InterPro" id="IPR036439">
    <property type="entry name" value="Dockerin_dom_sf"/>
</dbReference>
<dbReference type="GO" id="GO:0000272">
    <property type="term" value="P:polysaccharide catabolic process"/>
    <property type="evidence" value="ECO:0007669"/>
    <property type="project" value="InterPro"/>
</dbReference>
<protein>
    <submittedName>
        <fullName evidence="1">Uncharacterized protein</fullName>
    </submittedName>
</protein>
<proteinExistence type="predicted"/>
<dbReference type="EMBL" id="BART01038877">
    <property type="protein sequence ID" value="GAH08488.1"/>
    <property type="molecule type" value="Genomic_DNA"/>
</dbReference>
<gene>
    <name evidence="1" type="ORF">S01H4_64225</name>
</gene>
<name>X1EIM4_9ZZZZ</name>
<evidence type="ECO:0000313" key="1">
    <source>
        <dbReference type="EMBL" id="GAH08488.1"/>
    </source>
</evidence>
<organism evidence="1">
    <name type="scientific">marine sediment metagenome</name>
    <dbReference type="NCBI Taxonomy" id="412755"/>
    <lineage>
        <taxon>unclassified sequences</taxon>
        <taxon>metagenomes</taxon>
        <taxon>ecological metagenomes</taxon>
    </lineage>
</organism>
<dbReference type="Gene3D" id="1.10.1330.10">
    <property type="entry name" value="Dockerin domain"/>
    <property type="match status" value="1"/>
</dbReference>
<reference evidence="1" key="1">
    <citation type="journal article" date="2014" name="Front. Microbiol.">
        <title>High frequency of phylogenetically diverse reductive dehalogenase-homologous genes in deep subseafloor sedimentary metagenomes.</title>
        <authorList>
            <person name="Kawai M."/>
            <person name="Futagami T."/>
            <person name="Toyoda A."/>
            <person name="Takaki Y."/>
            <person name="Nishi S."/>
            <person name="Hori S."/>
            <person name="Arai W."/>
            <person name="Tsubouchi T."/>
            <person name="Morono Y."/>
            <person name="Uchiyama I."/>
            <person name="Ito T."/>
            <person name="Fujiyama A."/>
            <person name="Inagaki F."/>
            <person name="Takami H."/>
        </authorList>
    </citation>
    <scope>NUCLEOTIDE SEQUENCE</scope>
    <source>
        <strain evidence="1">Expedition CK06-06</strain>
    </source>
</reference>
<comment type="caution">
    <text evidence="1">The sequence shown here is derived from an EMBL/GenBank/DDBJ whole genome shotgun (WGS) entry which is preliminary data.</text>
</comment>
<sequence>TSYTTMTKNYEEDSYLIYGEKNERLVPIPGDFYPADYIVDYSDMATVAQQWLLEGENLEADLFTDGIVNLPDFAEFASHWLETDARYYQGQ</sequence>
<accession>X1EIM4</accession>
<feature type="non-terminal residue" evidence="1">
    <location>
        <position position="1"/>
    </location>
</feature>
<dbReference type="AlphaFoldDB" id="X1EIM4"/>